<dbReference type="Pfam" id="PF03732">
    <property type="entry name" value="Retrotrans_gag"/>
    <property type="match status" value="1"/>
</dbReference>
<dbReference type="PANTHER" id="PTHR37610">
    <property type="entry name" value="CCHC-TYPE DOMAIN-CONTAINING PROTEIN"/>
    <property type="match status" value="1"/>
</dbReference>
<reference evidence="3 4" key="1">
    <citation type="journal article" date="2016" name="G3 (Bethesda)">
        <title>First Draft Assembly and Annotation of the Genome of a California Endemic Oak Quercus lobata Nee (Fagaceae).</title>
        <authorList>
            <person name="Sork V.L."/>
            <person name="Fitz-Gibbon S.T."/>
            <person name="Puiu D."/>
            <person name="Crepeau M."/>
            <person name="Gugger P.F."/>
            <person name="Sherman R."/>
            <person name="Stevens K."/>
            <person name="Langley C.H."/>
            <person name="Pellegrini M."/>
            <person name="Salzberg S.L."/>
        </authorList>
    </citation>
    <scope>NUCLEOTIDE SEQUENCE [LARGE SCALE GENOMIC DNA]</scope>
    <source>
        <strain evidence="3 4">cv. SW786</strain>
    </source>
</reference>
<name>A0A7N2MEV1_QUELO</name>
<evidence type="ECO:0000259" key="2">
    <source>
        <dbReference type="Pfam" id="PF14244"/>
    </source>
</evidence>
<dbReference type="OMA" id="SMENTHS"/>
<feature type="domain" description="Retrotransposon Copia-like N-terminal" evidence="2">
    <location>
        <begin position="32"/>
        <end position="76"/>
    </location>
</feature>
<accession>A0A7N2MEV1</accession>
<dbReference type="Pfam" id="PF14244">
    <property type="entry name" value="Retrotran_gag_3"/>
    <property type="match status" value="1"/>
</dbReference>
<evidence type="ECO:0000313" key="4">
    <source>
        <dbReference type="Proteomes" id="UP000594261"/>
    </source>
</evidence>
<dbReference type="EnsemblPlants" id="QL08p057387:mrna">
    <property type="protein sequence ID" value="QL08p057387:mrna:CDS:1"/>
    <property type="gene ID" value="QL08p057387"/>
</dbReference>
<dbReference type="EMBL" id="LRBV02000008">
    <property type="status" value="NOT_ANNOTATED_CDS"/>
    <property type="molecule type" value="Genomic_DNA"/>
</dbReference>
<evidence type="ECO:0000313" key="3">
    <source>
        <dbReference type="EnsemblPlants" id="QL08p057387:mrna:CDS:1"/>
    </source>
</evidence>
<keyword evidence="4" id="KW-1185">Reference proteome</keyword>
<dbReference type="Gramene" id="QL08p057387:mrna">
    <property type="protein sequence ID" value="QL08p057387:mrna:CDS:1"/>
    <property type="gene ID" value="QL08p057387"/>
</dbReference>
<dbReference type="InterPro" id="IPR029472">
    <property type="entry name" value="Copia-like_N"/>
</dbReference>
<dbReference type="InterPro" id="IPR005162">
    <property type="entry name" value="Retrotrans_gag_dom"/>
</dbReference>
<evidence type="ECO:0008006" key="5">
    <source>
        <dbReference type="Google" id="ProtNLM"/>
    </source>
</evidence>
<dbReference type="PANTHER" id="PTHR37610:SF97">
    <property type="entry name" value="RETROTRANSPOSON GAG DOMAIN-CONTAINING PROTEIN"/>
    <property type="match status" value="1"/>
</dbReference>
<dbReference type="InParanoid" id="A0A7N2MEV1"/>
<dbReference type="Proteomes" id="UP000594261">
    <property type="component" value="Chromosome 8"/>
</dbReference>
<proteinExistence type="predicted"/>
<organism evidence="3 4">
    <name type="scientific">Quercus lobata</name>
    <name type="common">Valley oak</name>
    <dbReference type="NCBI Taxonomy" id="97700"/>
    <lineage>
        <taxon>Eukaryota</taxon>
        <taxon>Viridiplantae</taxon>
        <taxon>Streptophyta</taxon>
        <taxon>Embryophyta</taxon>
        <taxon>Tracheophyta</taxon>
        <taxon>Spermatophyta</taxon>
        <taxon>Magnoliopsida</taxon>
        <taxon>eudicotyledons</taxon>
        <taxon>Gunneridae</taxon>
        <taxon>Pentapetalae</taxon>
        <taxon>rosids</taxon>
        <taxon>fabids</taxon>
        <taxon>Fagales</taxon>
        <taxon>Fagaceae</taxon>
        <taxon>Quercus</taxon>
    </lineage>
</organism>
<protein>
    <recommendedName>
        <fullName evidence="5">Retrotransposon Copia-like N-terminal domain-containing protein</fullName>
    </recommendedName>
</protein>
<dbReference type="AlphaFoldDB" id="A0A7N2MEV1"/>
<sequence>MAETSTTATSSATSGTTITEEEYSSRTFYLGDNPGAILVREKLNGDNYYTWSRYMTIALSAMSKIGFADRSIEQPDDRSSPMFNLWIRCDAMVTSWIYNSVSQEILSSVIYKQTAREVWLDLQHRFSQRNAIRIFQLQKEISNLAQGQSSVHTYFLSLQALWVELSSYKPLPECSCGSMKTVADYRQQENVMAFLIGLNDSFANIRAQILLMDPLPSTNRAFSLVQQYESLRSIGSNVISSEQANRRERPVCSHCGVRGHVADKCYELHGYPPGYKFKG</sequence>
<evidence type="ECO:0000259" key="1">
    <source>
        <dbReference type="Pfam" id="PF03732"/>
    </source>
</evidence>
<feature type="domain" description="Retrotransposon gag" evidence="1">
    <location>
        <begin position="108"/>
        <end position="199"/>
    </location>
</feature>
<reference evidence="3" key="2">
    <citation type="submission" date="2021-01" db="UniProtKB">
        <authorList>
            <consortium name="EnsemblPlants"/>
        </authorList>
    </citation>
    <scope>IDENTIFICATION</scope>
</reference>